<dbReference type="PANTHER" id="PTHR23502:SF68">
    <property type="entry name" value="MULTIDRUG TRANSPORTER, PUTATIVE (AFU_ORTHOLOGUE AFUA_3G01120)-RELATED"/>
    <property type="match status" value="1"/>
</dbReference>
<evidence type="ECO:0000256" key="5">
    <source>
        <dbReference type="ARBA" id="ARBA00023136"/>
    </source>
</evidence>
<dbReference type="GO" id="GO:0022857">
    <property type="term" value="F:transmembrane transporter activity"/>
    <property type="evidence" value="ECO:0007669"/>
    <property type="project" value="InterPro"/>
</dbReference>
<reference evidence="8" key="2">
    <citation type="submission" date="2023-06" db="EMBL/GenBank/DDBJ databases">
        <authorList>
            <consortium name="Lawrence Berkeley National Laboratory"/>
            <person name="Haridas S."/>
            <person name="Hensen N."/>
            <person name="Bonometti L."/>
            <person name="Westerberg I."/>
            <person name="Brannstrom I.O."/>
            <person name="Guillou S."/>
            <person name="Cros-Aarteil S."/>
            <person name="Calhoun S."/>
            <person name="Kuo A."/>
            <person name="Mondo S."/>
            <person name="Pangilinan J."/>
            <person name="Riley R."/>
            <person name="Labutti K."/>
            <person name="Andreopoulos B."/>
            <person name="Lipzen A."/>
            <person name="Chen C."/>
            <person name="Yanf M."/>
            <person name="Daum C."/>
            <person name="Ng V."/>
            <person name="Clum A."/>
            <person name="Steindorff A."/>
            <person name="Ohm R."/>
            <person name="Martin F."/>
            <person name="Silar P."/>
            <person name="Natvig D."/>
            <person name="Lalanne C."/>
            <person name="Gautier V."/>
            <person name="Ament-Velasquez S.L."/>
            <person name="Kruys A."/>
            <person name="Hutchinson M.I."/>
            <person name="Powell A.J."/>
            <person name="Barry K."/>
            <person name="Miller A.N."/>
            <person name="Grigoriev I.V."/>
            <person name="Debuchy R."/>
            <person name="Gladieux P."/>
            <person name="Thoren M.H."/>
            <person name="Johannesson H."/>
        </authorList>
    </citation>
    <scope>NUCLEOTIDE SEQUENCE</scope>
    <source>
        <strain evidence="8">CBS 168.71</strain>
    </source>
</reference>
<proteinExistence type="inferred from homology"/>
<dbReference type="SUPFAM" id="SSF103473">
    <property type="entry name" value="MFS general substrate transporter"/>
    <property type="match status" value="1"/>
</dbReference>
<feature type="transmembrane region" description="Helical" evidence="7">
    <location>
        <begin position="301"/>
        <end position="321"/>
    </location>
</feature>
<keyword evidence="5 7" id="KW-0472">Membrane</keyword>
<evidence type="ECO:0008006" key="10">
    <source>
        <dbReference type="Google" id="ProtNLM"/>
    </source>
</evidence>
<name>A0AAE0HDE4_9PEZI</name>
<evidence type="ECO:0000256" key="1">
    <source>
        <dbReference type="ARBA" id="ARBA00004141"/>
    </source>
</evidence>
<dbReference type="EMBL" id="JAUEPN010000005">
    <property type="protein sequence ID" value="KAK3294532.1"/>
    <property type="molecule type" value="Genomic_DNA"/>
</dbReference>
<reference evidence="8" key="1">
    <citation type="journal article" date="2023" name="Mol. Phylogenet. Evol.">
        <title>Genome-scale phylogeny and comparative genomics of the fungal order Sordariales.</title>
        <authorList>
            <person name="Hensen N."/>
            <person name="Bonometti L."/>
            <person name="Westerberg I."/>
            <person name="Brannstrom I.O."/>
            <person name="Guillou S."/>
            <person name="Cros-Aarteil S."/>
            <person name="Calhoun S."/>
            <person name="Haridas S."/>
            <person name="Kuo A."/>
            <person name="Mondo S."/>
            <person name="Pangilinan J."/>
            <person name="Riley R."/>
            <person name="LaButti K."/>
            <person name="Andreopoulos B."/>
            <person name="Lipzen A."/>
            <person name="Chen C."/>
            <person name="Yan M."/>
            <person name="Daum C."/>
            <person name="Ng V."/>
            <person name="Clum A."/>
            <person name="Steindorff A."/>
            <person name="Ohm R.A."/>
            <person name="Martin F."/>
            <person name="Silar P."/>
            <person name="Natvig D.O."/>
            <person name="Lalanne C."/>
            <person name="Gautier V."/>
            <person name="Ament-Velasquez S.L."/>
            <person name="Kruys A."/>
            <person name="Hutchinson M.I."/>
            <person name="Powell A.J."/>
            <person name="Barry K."/>
            <person name="Miller A.N."/>
            <person name="Grigoriev I.V."/>
            <person name="Debuchy R."/>
            <person name="Gladieux P."/>
            <person name="Hiltunen Thoren M."/>
            <person name="Johannesson H."/>
        </authorList>
    </citation>
    <scope>NUCLEOTIDE SEQUENCE</scope>
    <source>
        <strain evidence="8">CBS 168.71</strain>
    </source>
</reference>
<dbReference type="Pfam" id="PF07690">
    <property type="entry name" value="MFS_1"/>
    <property type="match status" value="1"/>
</dbReference>
<feature type="transmembrane region" description="Helical" evidence="7">
    <location>
        <begin position="427"/>
        <end position="451"/>
    </location>
</feature>
<keyword evidence="9" id="KW-1185">Reference proteome</keyword>
<feature type="transmembrane region" description="Helical" evidence="7">
    <location>
        <begin position="270"/>
        <end position="289"/>
    </location>
</feature>
<evidence type="ECO:0000256" key="2">
    <source>
        <dbReference type="ARBA" id="ARBA00008335"/>
    </source>
</evidence>
<dbReference type="PANTHER" id="PTHR23502">
    <property type="entry name" value="MAJOR FACILITATOR SUPERFAMILY"/>
    <property type="match status" value="1"/>
</dbReference>
<comment type="caution">
    <text evidence="8">The sequence shown here is derived from an EMBL/GenBank/DDBJ whole genome shotgun (WGS) entry which is preliminary data.</text>
</comment>
<protein>
    <recommendedName>
        <fullName evidence="10">Major facilitator superfamily (MFS) profile domain-containing protein</fullName>
    </recommendedName>
</protein>
<dbReference type="Gene3D" id="1.20.1250.20">
    <property type="entry name" value="MFS general substrate transporter like domains"/>
    <property type="match status" value="1"/>
</dbReference>
<feature type="transmembrane region" description="Helical" evidence="7">
    <location>
        <begin position="640"/>
        <end position="662"/>
    </location>
</feature>
<feature type="transmembrane region" description="Helical" evidence="7">
    <location>
        <begin position="495"/>
        <end position="516"/>
    </location>
</feature>
<feature type="compositionally biased region" description="Pro residues" evidence="6">
    <location>
        <begin position="38"/>
        <end position="53"/>
    </location>
</feature>
<dbReference type="GeneID" id="87835989"/>
<evidence type="ECO:0000313" key="9">
    <source>
        <dbReference type="Proteomes" id="UP001278766"/>
    </source>
</evidence>
<comment type="subcellular location">
    <subcellularLocation>
        <location evidence="1">Membrane</location>
        <topology evidence="1">Multi-pass membrane protein</topology>
    </subcellularLocation>
</comment>
<feature type="compositionally biased region" description="Polar residues" evidence="6">
    <location>
        <begin position="113"/>
        <end position="123"/>
    </location>
</feature>
<dbReference type="AlphaFoldDB" id="A0AAE0HDE4"/>
<keyword evidence="3 7" id="KW-0812">Transmembrane</keyword>
<comment type="similarity">
    <text evidence="2">Belongs to the major facilitator superfamily.</text>
</comment>
<feature type="transmembrane region" description="Helical" evidence="7">
    <location>
        <begin position="463"/>
        <end position="483"/>
    </location>
</feature>
<evidence type="ECO:0000313" key="8">
    <source>
        <dbReference type="EMBL" id="KAK3294532.1"/>
    </source>
</evidence>
<sequence length="692" mass="73274">MMDFTGTGGDLEKELRIGISPLGDGESMREIKRGPNMAVPPTPPAKDLPPPPALLRLDPSTPLGSPSEPPNRPLPPRPTAKPQTPKVPQPSRSPPSRPQAPLGMNPPTRPGTAASQTTGTTISDKYPVSSKRLSWISDGSKRPIKYGQGKYGRVELVPQPSDDSDDPLNWSRWRKELNFYSLLMMVAMSGVTKTMFMTVNAQLAQTYQVSYTAVAALTGVPLILSAFSGMACLVASRICGKRPLYLASLLLMFIGTVWSTNVASSYGQCMAARIFQGLGWGAFDTLVLGSIQDTYFEHERGLRIAIHSIVAVTTTWGPPLIGGVASQGSVGFSLQPTILSAFFVVSVPAIALGAPETTFDRALAFPETPATATSQFKTSPPLTPLRLPSLETVTDYVVKLKPYAYRSSADLTILLQAPRAFITPTSALLAIVSILPHASLWGLAASISLLFSPLPFALNSGTIGTLFLAPFLLSAVAVALPALTPRWQTHFTPKVHMAALATGTALAFIGILTFGLHLNDAMTPPQTTTTTPVTNTNNAPAPAPAPPISVFALDYLAPRASLPAVSFVLGLLAAGAALLDATAPPLIRASTAFTGSSLAAATRSTADMSAGVACWRALAAGVFVVAVPNAVWWWDGLRGFCLGVGVVQVVVAAVVGMVWWLWGEGIRRWDGRVMGLVDLEGLRRAGSFFDLD</sequence>
<evidence type="ECO:0000256" key="4">
    <source>
        <dbReference type="ARBA" id="ARBA00022989"/>
    </source>
</evidence>
<dbReference type="GO" id="GO:0016020">
    <property type="term" value="C:membrane"/>
    <property type="evidence" value="ECO:0007669"/>
    <property type="project" value="UniProtKB-SubCell"/>
</dbReference>
<feature type="transmembrane region" description="Helical" evidence="7">
    <location>
        <begin position="333"/>
        <end position="354"/>
    </location>
</feature>
<dbReference type="Proteomes" id="UP001278766">
    <property type="component" value="Unassembled WGS sequence"/>
</dbReference>
<feature type="transmembrane region" description="Helical" evidence="7">
    <location>
        <begin position="211"/>
        <end position="235"/>
    </location>
</feature>
<gene>
    <name evidence="8" type="ORF">B0H64DRAFT_189555</name>
</gene>
<keyword evidence="4 7" id="KW-1133">Transmembrane helix</keyword>
<feature type="transmembrane region" description="Helical" evidence="7">
    <location>
        <begin position="613"/>
        <end position="634"/>
    </location>
</feature>
<organism evidence="8 9">
    <name type="scientific">Chaetomium fimeti</name>
    <dbReference type="NCBI Taxonomy" id="1854472"/>
    <lineage>
        <taxon>Eukaryota</taxon>
        <taxon>Fungi</taxon>
        <taxon>Dikarya</taxon>
        <taxon>Ascomycota</taxon>
        <taxon>Pezizomycotina</taxon>
        <taxon>Sordariomycetes</taxon>
        <taxon>Sordariomycetidae</taxon>
        <taxon>Sordariales</taxon>
        <taxon>Chaetomiaceae</taxon>
        <taxon>Chaetomium</taxon>
    </lineage>
</organism>
<feature type="transmembrane region" description="Helical" evidence="7">
    <location>
        <begin position="560"/>
        <end position="579"/>
    </location>
</feature>
<dbReference type="RefSeq" id="XP_062658046.1">
    <property type="nucleotide sequence ID" value="XM_062799041.1"/>
</dbReference>
<dbReference type="InterPro" id="IPR011701">
    <property type="entry name" value="MFS"/>
</dbReference>
<feature type="compositionally biased region" description="Pro residues" evidence="6">
    <location>
        <begin position="67"/>
        <end position="98"/>
    </location>
</feature>
<evidence type="ECO:0000256" key="3">
    <source>
        <dbReference type="ARBA" id="ARBA00022692"/>
    </source>
</evidence>
<feature type="transmembrane region" description="Helical" evidence="7">
    <location>
        <begin position="244"/>
        <end position="264"/>
    </location>
</feature>
<evidence type="ECO:0000256" key="6">
    <source>
        <dbReference type="SAM" id="MobiDB-lite"/>
    </source>
</evidence>
<evidence type="ECO:0000256" key="7">
    <source>
        <dbReference type="SAM" id="Phobius"/>
    </source>
</evidence>
<feature type="transmembrane region" description="Helical" evidence="7">
    <location>
        <begin position="179"/>
        <end position="199"/>
    </location>
</feature>
<dbReference type="InterPro" id="IPR036259">
    <property type="entry name" value="MFS_trans_sf"/>
</dbReference>
<feature type="region of interest" description="Disordered" evidence="6">
    <location>
        <begin position="1"/>
        <end position="126"/>
    </location>
</feature>
<accession>A0AAE0HDE4</accession>